<protein>
    <submittedName>
        <fullName evidence="1">Uncharacterized protein</fullName>
    </submittedName>
</protein>
<evidence type="ECO:0000313" key="1">
    <source>
        <dbReference type="EMBL" id="GAI16215.1"/>
    </source>
</evidence>
<gene>
    <name evidence="1" type="ORF">S06H3_13745</name>
</gene>
<dbReference type="EMBL" id="BARV01006708">
    <property type="protein sequence ID" value="GAI16215.1"/>
    <property type="molecule type" value="Genomic_DNA"/>
</dbReference>
<dbReference type="SUPFAM" id="SSF49899">
    <property type="entry name" value="Concanavalin A-like lectins/glucanases"/>
    <property type="match status" value="2"/>
</dbReference>
<proteinExistence type="predicted"/>
<dbReference type="AlphaFoldDB" id="X1MNF3"/>
<accession>X1MNF3</accession>
<organism evidence="1">
    <name type="scientific">marine sediment metagenome</name>
    <dbReference type="NCBI Taxonomy" id="412755"/>
    <lineage>
        <taxon>unclassified sequences</taxon>
        <taxon>metagenomes</taxon>
        <taxon>ecological metagenomes</taxon>
    </lineage>
</organism>
<dbReference type="Gene3D" id="2.60.120.200">
    <property type="match status" value="2"/>
</dbReference>
<feature type="non-terminal residue" evidence="1">
    <location>
        <position position="336"/>
    </location>
</feature>
<dbReference type="SUPFAM" id="SSF49785">
    <property type="entry name" value="Galactose-binding domain-like"/>
    <property type="match status" value="1"/>
</dbReference>
<name>X1MNF3_9ZZZZ</name>
<dbReference type="InterPro" id="IPR008979">
    <property type="entry name" value="Galactose-bd-like_sf"/>
</dbReference>
<sequence length="336" mass="37423">MKEFAEPIINKPVDDSLLLWLLGRGSRREGTLLADLSKKGHHGTLVNSPAWKNTPLGHNVLDFDGNNQYVEIPDHPDFTPGGNDLVVNGDFAHWTDDDPDDWRISGESDDDPEISEVDVGQGHGGTNVTGGYCNLYTSDGSTISMNIKATGGGVLNLVIGQRYRISIKIDTITAGFLQIFDYPVEHIPVTKLDTAKIYTFTFVATKTNPEFYVQNFAGPNLCDITIDYVSITPVKPFSISAWVNMHDATRFYIATKGVYNVDCEWQFRTHDDDKLHFRLCDESVDNCYLGRKYDTALTAYENQWLHFVATYNGGTSSNDIKIYLNGKQVDDSAASL</sequence>
<reference evidence="1" key="1">
    <citation type="journal article" date="2014" name="Front. Microbiol.">
        <title>High frequency of phylogenetically diverse reductive dehalogenase-homologous genes in deep subseafloor sedimentary metagenomes.</title>
        <authorList>
            <person name="Kawai M."/>
            <person name="Futagami T."/>
            <person name="Toyoda A."/>
            <person name="Takaki Y."/>
            <person name="Nishi S."/>
            <person name="Hori S."/>
            <person name="Arai W."/>
            <person name="Tsubouchi T."/>
            <person name="Morono Y."/>
            <person name="Uchiyama I."/>
            <person name="Ito T."/>
            <person name="Fujiyama A."/>
            <person name="Inagaki F."/>
            <person name="Takami H."/>
        </authorList>
    </citation>
    <scope>NUCLEOTIDE SEQUENCE</scope>
    <source>
        <strain evidence="1">Expedition CK06-06</strain>
    </source>
</reference>
<comment type="caution">
    <text evidence="1">The sequence shown here is derived from an EMBL/GenBank/DDBJ whole genome shotgun (WGS) entry which is preliminary data.</text>
</comment>
<dbReference type="Pfam" id="PF13385">
    <property type="entry name" value="Laminin_G_3"/>
    <property type="match status" value="1"/>
</dbReference>
<dbReference type="InterPro" id="IPR013320">
    <property type="entry name" value="ConA-like_dom_sf"/>
</dbReference>